<keyword evidence="1 3" id="KW-0732">Signal</keyword>
<dbReference type="Pfam" id="PF00497">
    <property type="entry name" value="SBP_bac_3"/>
    <property type="match status" value="1"/>
</dbReference>
<dbReference type="Proteomes" id="UP000472755">
    <property type="component" value="Unassembled WGS sequence"/>
</dbReference>
<accession>A0A6I2UBK3</accession>
<gene>
    <name evidence="5" type="ORF">FYJ76_10100</name>
    <name evidence="6" type="ORF">GMD59_05890</name>
</gene>
<evidence type="ECO:0000313" key="5">
    <source>
        <dbReference type="EMBL" id="MST92285.1"/>
    </source>
</evidence>
<feature type="signal peptide" evidence="3">
    <location>
        <begin position="1"/>
        <end position="28"/>
    </location>
</feature>
<feature type="chain" id="PRO_5038248586" evidence="3">
    <location>
        <begin position="29"/>
        <end position="286"/>
    </location>
</feature>
<dbReference type="CDD" id="cd13530">
    <property type="entry name" value="PBP2_peptides_like"/>
    <property type="match status" value="1"/>
</dbReference>
<evidence type="ECO:0000313" key="7">
    <source>
        <dbReference type="Proteomes" id="UP000431913"/>
    </source>
</evidence>
<sequence>MGVMKKILAFAMAAVLMLGLAACGGSGASAPASSAAGSASASSGASGQDSAGGTSVVEEIQEKGVLTMMTATGFPPFEYLGEDGKPAGVDIDLAQLVADELGVELEVLDMDFNLLIESLKSGKGQLIAAGMTATPERAEQIDFSITYTLNGLILLVPKGSDIKTADDLAGKNIAVQESTTAHIYAQEELGIEPLAFKNANECATAVMGGKADAAILDKVPAQTLAMANPDALETVEQLLTEEEMAMGVAKGNEDLLEVVNSVLQKAMDDGTVESLTDKHLKICAEG</sequence>
<comment type="caution">
    <text evidence="5">The sequence shown here is derived from an EMBL/GenBank/DDBJ whole genome shotgun (WGS) entry which is preliminary data.</text>
</comment>
<name>A0A6I2UBK3_9FIRM</name>
<dbReference type="PANTHER" id="PTHR35936">
    <property type="entry name" value="MEMBRANE-BOUND LYTIC MUREIN TRANSGLYCOSYLASE F"/>
    <property type="match status" value="1"/>
</dbReference>
<feature type="domain" description="Solute-binding protein family 3/N-terminal" evidence="4">
    <location>
        <begin position="65"/>
        <end position="282"/>
    </location>
</feature>
<evidence type="ECO:0000313" key="8">
    <source>
        <dbReference type="Proteomes" id="UP000472755"/>
    </source>
</evidence>
<dbReference type="InterPro" id="IPR001638">
    <property type="entry name" value="Solute-binding_3/MltF_N"/>
</dbReference>
<dbReference type="SUPFAM" id="SSF53850">
    <property type="entry name" value="Periplasmic binding protein-like II"/>
    <property type="match status" value="1"/>
</dbReference>
<dbReference type="PROSITE" id="PS51257">
    <property type="entry name" value="PROKAR_LIPOPROTEIN"/>
    <property type="match status" value="1"/>
</dbReference>
<feature type="region of interest" description="Disordered" evidence="2">
    <location>
        <begin position="34"/>
        <end position="54"/>
    </location>
</feature>
<evidence type="ECO:0000256" key="1">
    <source>
        <dbReference type="ARBA" id="ARBA00022729"/>
    </source>
</evidence>
<proteinExistence type="predicted"/>
<evidence type="ECO:0000313" key="6">
    <source>
        <dbReference type="EMBL" id="MTS26817.1"/>
    </source>
</evidence>
<dbReference type="Proteomes" id="UP000431913">
    <property type="component" value="Unassembled WGS sequence"/>
</dbReference>
<evidence type="ECO:0000259" key="4">
    <source>
        <dbReference type="SMART" id="SM00062"/>
    </source>
</evidence>
<dbReference type="PANTHER" id="PTHR35936:SF17">
    <property type="entry name" value="ARGININE-BINDING EXTRACELLULAR PROTEIN ARTP"/>
    <property type="match status" value="1"/>
</dbReference>
<dbReference type="AlphaFoldDB" id="A0A6I2UBK3"/>
<dbReference type="SMART" id="SM00062">
    <property type="entry name" value="PBPb"/>
    <property type="match status" value="1"/>
</dbReference>
<dbReference type="EMBL" id="VUNJ01000009">
    <property type="protein sequence ID" value="MST92285.1"/>
    <property type="molecule type" value="Genomic_DNA"/>
</dbReference>
<protein>
    <submittedName>
        <fullName evidence="5">Amino acid ABC transporter substrate-binding protein</fullName>
    </submittedName>
    <submittedName>
        <fullName evidence="6">Transporter substrate-binding domain-containing protein</fullName>
    </submittedName>
</protein>
<reference evidence="6 8" key="1">
    <citation type="journal article" date="2019" name="Nat. Med.">
        <title>A library of human gut bacterial isolates paired with longitudinal multiomics data enables mechanistic microbiome research.</title>
        <authorList>
            <person name="Poyet M."/>
            <person name="Groussin M."/>
            <person name="Gibbons S.M."/>
            <person name="Avila-Pacheco J."/>
            <person name="Jiang X."/>
            <person name="Kearney S.M."/>
            <person name="Perrotta A.R."/>
            <person name="Berdy B."/>
            <person name="Zhao S."/>
            <person name="Lieberman T.D."/>
            <person name="Swanson P.K."/>
            <person name="Smith M."/>
            <person name="Roesemann S."/>
            <person name="Alexander J.E."/>
            <person name="Rich S.A."/>
            <person name="Livny J."/>
            <person name="Vlamakis H."/>
            <person name="Clish C."/>
            <person name="Bullock K."/>
            <person name="Deik A."/>
            <person name="Scott J."/>
            <person name="Pierce K.A."/>
            <person name="Xavier R.J."/>
            <person name="Alm E.J."/>
        </authorList>
    </citation>
    <scope>NUCLEOTIDE SEQUENCE [LARGE SCALE GENOMIC DNA]</scope>
    <source>
        <strain evidence="6 8">BIOML-A4</strain>
    </source>
</reference>
<dbReference type="EMBL" id="WMZU01000007">
    <property type="protein sequence ID" value="MTS26817.1"/>
    <property type="molecule type" value="Genomic_DNA"/>
</dbReference>
<reference evidence="5 7" key="2">
    <citation type="submission" date="2019-08" db="EMBL/GenBank/DDBJ databases">
        <title>In-depth cultivation of the pig gut microbiome towards novel bacterial diversity and tailored functional studies.</title>
        <authorList>
            <person name="Wylensek D."/>
            <person name="Hitch T.C.A."/>
            <person name="Clavel T."/>
        </authorList>
    </citation>
    <scope>NUCLEOTIDE SEQUENCE [LARGE SCALE GENOMIC DNA]</scope>
    <source>
        <strain evidence="5 7">WCA3-601-WT-6J</strain>
    </source>
</reference>
<evidence type="ECO:0000256" key="3">
    <source>
        <dbReference type="SAM" id="SignalP"/>
    </source>
</evidence>
<dbReference type="Gene3D" id="3.40.190.10">
    <property type="entry name" value="Periplasmic binding protein-like II"/>
    <property type="match status" value="2"/>
</dbReference>
<evidence type="ECO:0000256" key="2">
    <source>
        <dbReference type="SAM" id="MobiDB-lite"/>
    </source>
</evidence>
<organism evidence="5 7">
    <name type="scientific">Ruthenibacterium lactatiformans</name>
    <dbReference type="NCBI Taxonomy" id="1550024"/>
    <lineage>
        <taxon>Bacteria</taxon>
        <taxon>Bacillati</taxon>
        <taxon>Bacillota</taxon>
        <taxon>Clostridia</taxon>
        <taxon>Eubacteriales</taxon>
        <taxon>Oscillospiraceae</taxon>
        <taxon>Ruthenibacterium</taxon>
    </lineage>
</organism>